<dbReference type="Pfam" id="PF13242">
    <property type="entry name" value="Hydrolase_like"/>
    <property type="match status" value="1"/>
</dbReference>
<dbReference type="PROSITE" id="PS51375">
    <property type="entry name" value="PPR"/>
    <property type="match status" value="1"/>
</dbReference>
<sequence>MASVLKRSFGIKQSLFDSFGSRYISTTNKPNYAFAFDIDGVLIKGNKQIPEATRALKLLNGDNSSNRRIPFVLLTNGGGVTEAQKAEQISELINVKIDPKQVVLSHSPMQNLAKKYSDKRVLIVGGRGRSCYDVAKKYGFRDAVTPHDIMHWNSSSWPLSTPTSDLSILTNAAQEFSQLPIHAVMVFHDSFDWGRDIQIMLDALCSHNGILGTRKSDYTVQDVPLYWSNNDLIWSTDFPAPRLGQGAVKVALDSLYKTLTGNDLQSVSFGKPHAAQYQFADQVLDAITTEKFVGKRSVYAVGDNPAADIQGANGYGWTSILVRTGVFTGKDNSEEFPAQIVCENVEEAVEKGTPLLPKRHYIQPVPQKKVTRLWLHYQNTYATSKSSLDTEHYDVLMTTLLDKAQHGSKTGYWTKIIQAFEESKLINVSTSPNMYVVAIEAYGRCRNKLKVTSIFKEFKKRYLLKSRWYGVYFNALIDCGELTMARRVLVQDIMYDPCVSRKQVSVHLSRFVEYCLKRHNVPLAIQMVETHHGFTWDKDALDRVIHVLFNVPVTPLSIEAFIENYSTQDKVTRIELFTLFNLVCKQDQFVPTLKTCHLLLQQLVRGDHTSRVKSVLCYMQRVGIQPTLETIDILKESSQVTNLDEHVYKNWLMAIDKIQEQNNTKLKGFMDRGELETIGLGWIDKHGVDLDAHALVLEYWVQQGQWNRCIIEFDRLFEQNVNLNRKCIKSMLAAWLASGQDWMYCERAVDQYKSIFRGTTAIHLLDTLSRLETKRGQPLVPGEHIVKSLQLLEHKLNIPFTAQEISQVILLLGKRGDIENGYRLYKWVRSTEKNNERCAEESIYRAVMESATRNNDTRRLERAWVDMQYRQRFLGNQDETKQQHNLTLYNILLNGFASRLPRPDLTCVRKLYQRMLNQKMIPDIVTYNILIKAFVNANNMEAANQIFKKMIESGIEPDRYSTNTILNGWIIRRDWNHVETFVKELRESPHKLDLVTFNLLVQSFLQLDSKTMNYTHVLKHQNKWNHIKQLQEEKRDSIKMTRDKIWQIFESTTGFSKQSIINLKQPLETNQGAFIKLFSSKDEPDHVTYKLFMKAFDNVGDTKSAETISRWMKYRLKNNFTTEPTQSYNDTIKVEAEIPTFEHNKEWDAGMELALLNAISRCKPVVCKNNLINTVQLHIWQRLGDFYGMSALDELEEEDEEQEEEEREEQEKNRGEVLHEFCLPLEDYEQLISEHRQDDQQSISSVRDGDDESMSSPNIPPAKRTRTSKRESSPANSVADSITSTPEPEEGKSSRRTSRGTSRRMEYTPEPSTPTSQRNSSRRTGRSSSSSTINRGMT</sequence>
<name>A0ABP9Z2D9_9FUNG</name>
<dbReference type="InterPro" id="IPR036412">
    <property type="entry name" value="HAD-like_sf"/>
</dbReference>
<organism evidence="3 4">
    <name type="scientific">Mucor flavus</name>
    <dbReference type="NCBI Taxonomy" id="439312"/>
    <lineage>
        <taxon>Eukaryota</taxon>
        <taxon>Fungi</taxon>
        <taxon>Fungi incertae sedis</taxon>
        <taxon>Mucoromycota</taxon>
        <taxon>Mucoromycotina</taxon>
        <taxon>Mucoromycetes</taxon>
        <taxon>Mucorales</taxon>
        <taxon>Mucorineae</taxon>
        <taxon>Mucoraceae</taxon>
        <taxon>Mucor</taxon>
    </lineage>
</organism>
<feature type="region of interest" description="Disordered" evidence="2">
    <location>
        <begin position="1194"/>
        <end position="1218"/>
    </location>
</feature>
<dbReference type="Pfam" id="PF13041">
    <property type="entry name" value="PPR_2"/>
    <property type="match status" value="1"/>
</dbReference>
<dbReference type="NCBIfam" id="TIGR01456">
    <property type="entry name" value="CECR5"/>
    <property type="match status" value="1"/>
</dbReference>
<evidence type="ECO:0000256" key="1">
    <source>
        <dbReference type="PROSITE-ProRule" id="PRU00708"/>
    </source>
</evidence>
<dbReference type="EMBL" id="BAABUK010000016">
    <property type="protein sequence ID" value="GAA5813275.1"/>
    <property type="molecule type" value="Genomic_DNA"/>
</dbReference>
<dbReference type="Gene3D" id="1.25.40.10">
    <property type="entry name" value="Tetratricopeptide repeat domain"/>
    <property type="match status" value="2"/>
</dbReference>
<reference evidence="3 4" key="1">
    <citation type="submission" date="2024-04" db="EMBL/GenBank/DDBJ databases">
        <title>genome sequences of Mucor flavus KT1a and Helicostylum pulchrum KT1b strains isolated from the surface of a dry-aged beef.</title>
        <authorList>
            <person name="Toyotome T."/>
            <person name="Hosono M."/>
            <person name="Torimaru M."/>
            <person name="Fukuda K."/>
            <person name="Mikami N."/>
        </authorList>
    </citation>
    <scope>NUCLEOTIDE SEQUENCE [LARGE SCALE GENOMIC DNA]</scope>
    <source>
        <strain evidence="3 4">KT1a</strain>
    </source>
</reference>
<dbReference type="InterPro" id="IPR023214">
    <property type="entry name" value="HAD_sf"/>
</dbReference>
<feature type="compositionally biased region" description="Polar residues" evidence="2">
    <location>
        <begin position="1273"/>
        <end position="1286"/>
    </location>
</feature>
<dbReference type="PANTHER" id="PTHR47939">
    <property type="entry name" value="MEMBRANE-ASSOCIATED SALT-INDUCIBLE PROTEIN-LIKE"/>
    <property type="match status" value="1"/>
</dbReference>
<evidence type="ECO:0000256" key="2">
    <source>
        <dbReference type="SAM" id="MobiDB-lite"/>
    </source>
</evidence>
<feature type="region of interest" description="Disordered" evidence="2">
    <location>
        <begin position="1234"/>
        <end position="1338"/>
    </location>
</feature>
<feature type="repeat" description="PPR" evidence="1">
    <location>
        <begin position="923"/>
        <end position="957"/>
    </location>
</feature>
<dbReference type="NCBIfam" id="TIGR00756">
    <property type="entry name" value="PPR"/>
    <property type="match status" value="1"/>
</dbReference>
<proteinExistence type="predicted"/>
<dbReference type="InterPro" id="IPR011990">
    <property type="entry name" value="TPR-like_helical_dom_sf"/>
</dbReference>
<dbReference type="Gene3D" id="3.40.50.1000">
    <property type="entry name" value="HAD superfamily/HAD-like"/>
    <property type="match status" value="2"/>
</dbReference>
<dbReference type="PANTHER" id="PTHR47939:SF1">
    <property type="entry name" value="OS04G0684500 PROTEIN"/>
    <property type="match status" value="1"/>
</dbReference>
<dbReference type="InterPro" id="IPR006353">
    <property type="entry name" value="HAD-SF_hydro_IIA_CECR5"/>
</dbReference>
<dbReference type="InterPro" id="IPR050667">
    <property type="entry name" value="PPR-containing_protein"/>
</dbReference>
<feature type="compositionally biased region" description="Acidic residues" evidence="2">
    <location>
        <begin position="1194"/>
        <end position="1208"/>
    </location>
</feature>
<comment type="caution">
    <text evidence="3">The sequence shown here is derived from an EMBL/GenBank/DDBJ whole genome shotgun (WGS) entry which is preliminary data.</text>
</comment>
<keyword evidence="4" id="KW-1185">Reference proteome</keyword>
<dbReference type="Proteomes" id="UP001473302">
    <property type="component" value="Unassembled WGS sequence"/>
</dbReference>
<dbReference type="Pfam" id="PF13344">
    <property type="entry name" value="Hydrolase_6"/>
    <property type="match status" value="1"/>
</dbReference>
<dbReference type="NCBIfam" id="TIGR01460">
    <property type="entry name" value="HAD-SF-IIA"/>
    <property type="match status" value="1"/>
</dbReference>
<dbReference type="InterPro" id="IPR006357">
    <property type="entry name" value="HAD-SF_hydro_IIA"/>
</dbReference>
<feature type="compositionally biased region" description="Basic and acidic residues" evidence="2">
    <location>
        <begin position="1209"/>
        <end position="1218"/>
    </location>
</feature>
<gene>
    <name evidence="3" type="ORF">MFLAVUS_006750</name>
</gene>
<evidence type="ECO:0000313" key="4">
    <source>
        <dbReference type="Proteomes" id="UP001473302"/>
    </source>
</evidence>
<dbReference type="Pfam" id="PF07904">
    <property type="entry name" value="Eaf7"/>
    <property type="match status" value="1"/>
</dbReference>
<dbReference type="SUPFAM" id="SSF56784">
    <property type="entry name" value="HAD-like"/>
    <property type="match status" value="1"/>
</dbReference>
<evidence type="ECO:0000313" key="3">
    <source>
        <dbReference type="EMBL" id="GAA5813275.1"/>
    </source>
</evidence>
<protein>
    <recommendedName>
        <fullName evidence="5">HAD-superfamily hydrolase</fullName>
    </recommendedName>
</protein>
<dbReference type="InterPro" id="IPR012423">
    <property type="entry name" value="Eaf7/MRGBP"/>
</dbReference>
<accession>A0ABP9Z2D9</accession>
<evidence type="ECO:0008006" key="5">
    <source>
        <dbReference type="Google" id="ProtNLM"/>
    </source>
</evidence>
<dbReference type="InterPro" id="IPR002885">
    <property type="entry name" value="PPR_rpt"/>
</dbReference>